<proteinExistence type="inferred from homology"/>
<dbReference type="GO" id="GO:0003729">
    <property type="term" value="F:mRNA binding"/>
    <property type="evidence" value="ECO:0007669"/>
    <property type="project" value="UniProtKB-ARBA"/>
</dbReference>
<dbReference type="FunFam" id="1.25.40.10:FF:000090">
    <property type="entry name" value="Pentatricopeptide repeat-containing protein, chloroplastic"/>
    <property type="match status" value="1"/>
</dbReference>
<name>A0AAF0WGA5_DAUCS</name>
<keyword evidence="6" id="KW-1185">Reference proteome</keyword>
<dbReference type="InterPro" id="IPR002885">
    <property type="entry name" value="PPR_rpt"/>
</dbReference>
<evidence type="ECO:0000313" key="5">
    <source>
        <dbReference type="EMBL" id="WOG88599.1"/>
    </source>
</evidence>
<organism evidence="5 6">
    <name type="scientific">Daucus carota subsp. sativus</name>
    <name type="common">Carrot</name>
    <dbReference type="NCBI Taxonomy" id="79200"/>
    <lineage>
        <taxon>Eukaryota</taxon>
        <taxon>Viridiplantae</taxon>
        <taxon>Streptophyta</taxon>
        <taxon>Embryophyta</taxon>
        <taxon>Tracheophyta</taxon>
        <taxon>Spermatophyta</taxon>
        <taxon>Magnoliopsida</taxon>
        <taxon>eudicotyledons</taxon>
        <taxon>Gunneridae</taxon>
        <taxon>Pentapetalae</taxon>
        <taxon>asterids</taxon>
        <taxon>campanulids</taxon>
        <taxon>Apiales</taxon>
        <taxon>Apiaceae</taxon>
        <taxon>Apioideae</taxon>
        <taxon>Scandiceae</taxon>
        <taxon>Daucinae</taxon>
        <taxon>Daucus</taxon>
        <taxon>Daucus sect. Daucus</taxon>
    </lineage>
</organism>
<dbReference type="InterPro" id="IPR046960">
    <property type="entry name" value="PPR_At4g14850-like_plant"/>
</dbReference>
<comment type="similarity">
    <text evidence="1">Belongs to the PPR family. PCMP-H subfamily.</text>
</comment>
<dbReference type="Pfam" id="PF01535">
    <property type="entry name" value="PPR"/>
    <property type="match status" value="2"/>
</dbReference>
<accession>A0AAF0WGA5</accession>
<dbReference type="Pfam" id="PF20431">
    <property type="entry name" value="E_motif"/>
    <property type="match status" value="1"/>
</dbReference>
<dbReference type="InterPro" id="IPR046848">
    <property type="entry name" value="E_motif"/>
</dbReference>
<dbReference type="AlphaFoldDB" id="A0AAF0WGA5"/>
<dbReference type="InterPro" id="IPR011990">
    <property type="entry name" value="TPR-like_helical_dom_sf"/>
</dbReference>
<evidence type="ECO:0000256" key="2">
    <source>
        <dbReference type="ARBA" id="ARBA00022737"/>
    </source>
</evidence>
<dbReference type="PROSITE" id="PS51375">
    <property type="entry name" value="PPR"/>
    <property type="match status" value="3"/>
</dbReference>
<evidence type="ECO:0000256" key="3">
    <source>
        <dbReference type="ARBA" id="ARBA00022946"/>
    </source>
</evidence>
<keyword evidence="3" id="KW-0809">Transit peptide</keyword>
<dbReference type="Pfam" id="PF12854">
    <property type="entry name" value="PPR_1"/>
    <property type="match status" value="1"/>
</dbReference>
<feature type="repeat" description="PPR" evidence="4">
    <location>
        <begin position="234"/>
        <end position="268"/>
    </location>
</feature>
<dbReference type="NCBIfam" id="TIGR00756">
    <property type="entry name" value="PPR"/>
    <property type="match status" value="3"/>
</dbReference>
<dbReference type="Pfam" id="PF13041">
    <property type="entry name" value="PPR_2"/>
    <property type="match status" value="2"/>
</dbReference>
<evidence type="ECO:0000313" key="6">
    <source>
        <dbReference type="Proteomes" id="UP000077755"/>
    </source>
</evidence>
<sequence length="660" mass="73626">MFVSTCRSYSILTVQFKNSLLLAANFNRTVCKTRKTSQKDDHLSRLSASMEISDPTHFTNPCYTQSFYSTSLKLCAKKGFFAQGKQLHASMIKFGFFHNVLWLQNQVLNLYIKCKQVDDAIKVFDEILVRNVVTWNILISGLVGCGRSVCYMGFCYFRRMMFEMFVPDSTTFTGLFKLCIEINDIEIGRQLHCLVIKAGLCEDCFVSSVLVDLYAKFGVVEDARKVFDFVLDRDVVLWNVMVSCYALNGLGGEAFRVFRSMEFNGVKGDDFTITSLINVCSSCASCELGRLIHGLLIRQGFDLDVVIASALIDMYVKTENICDALKVFQAMNLRNSISWTTLIVGYGRHGDGNKATILLVKMLGEGLNPDELTLASVLSSCGNLSLFGETVQIHAYALKTAFSAFLSVGNALINSYSRSGNFASAYLSFISIIEPDLVSWTSMIGACAFHGLSGEGIRLFEEMLSHKIRPDRVAFLEVLSACCHGGLVCEGFRYFALMTGAYEVVPDLDHYTCLIDLLGRAGLLVEAFNMLRSMPIQPGPDTLGAFIGACKVYGNLELEKWSTEQLIILEPNMSVSYTLMSNMYASAGSWKDVSRVRKMMRENCHFKVPGSSWTDIAGEVHTFFSSDRTHPQMLEMNAALVTLFGLMKNKEHRPSIDLLH</sequence>
<keyword evidence="2" id="KW-0677">Repeat</keyword>
<dbReference type="FunFam" id="1.25.40.10:FF:000488">
    <property type="entry name" value="Pentatricopeptide repeat-containing protein, mitochondrial"/>
    <property type="match status" value="1"/>
</dbReference>
<evidence type="ECO:0000256" key="1">
    <source>
        <dbReference type="ARBA" id="ARBA00006643"/>
    </source>
</evidence>
<dbReference type="Proteomes" id="UP000077755">
    <property type="component" value="Chromosome 2"/>
</dbReference>
<dbReference type="PANTHER" id="PTHR47926:SF511">
    <property type="entry name" value="PENTATRICOPEPTIDE REPEAT-CONTAINING PROTEIN"/>
    <property type="match status" value="1"/>
</dbReference>
<reference evidence="5" key="2">
    <citation type="submission" date="2022-03" db="EMBL/GenBank/DDBJ databases">
        <title>Draft title - Genomic analysis of global carrot germplasm unveils the trajectory of domestication and the origin of high carotenoid orange carrot.</title>
        <authorList>
            <person name="Iorizzo M."/>
            <person name="Ellison S."/>
            <person name="Senalik D."/>
            <person name="Macko-Podgorni A."/>
            <person name="Grzebelus D."/>
            <person name="Bostan H."/>
            <person name="Rolling W."/>
            <person name="Curaba J."/>
            <person name="Simon P."/>
        </authorList>
    </citation>
    <scope>NUCLEOTIDE SEQUENCE</scope>
    <source>
        <tissue evidence="5">Leaf</tissue>
    </source>
</reference>
<protein>
    <submittedName>
        <fullName evidence="5">Uncharacterized protein</fullName>
    </submittedName>
</protein>
<feature type="repeat" description="PPR" evidence="4">
    <location>
        <begin position="436"/>
        <end position="470"/>
    </location>
</feature>
<evidence type="ECO:0000256" key="4">
    <source>
        <dbReference type="PROSITE-ProRule" id="PRU00708"/>
    </source>
</evidence>
<feature type="repeat" description="PPR" evidence="4">
    <location>
        <begin position="335"/>
        <end position="369"/>
    </location>
</feature>
<dbReference type="FunFam" id="1.25.40.10:FF:000073">
    <property type="entry name" value="Pentatricopeptide repeat-containing protein chloroplastic"/>
    <property type="match status" value="1"/>
</dbReference>
<dbReference type="KEGG" id="dcr:108208271"/>
<dbReference type="Gene3D" id="1.25.40.10">
    <property type="entry name" value="Tetratricopeptide repeat domain"/>
    <property type="match status" value="4"/>
</dbReference>
<dbReference type="PANTHER" id="PTHR47926">
    <property type="entry name" value="PENTATRICOPEPTIDE REPEAT-CONTAINING PROTEIN"/>
    <property type="match status" value="1"/>
</dbReference>
<dbReference type="GO" id="GO:0009451">
    <property type="term" value="P:RNA modification"/>
    <property type="evidence" value="ECO:0007669"/>
    <property type="project" value="InterPro"/>
</dbReference>
<dbReference type="EMBL" id="CP093344">
    <property type="protein sequence ID" value="WOG88599.1"/>
    <property type="molecule type" value="Genomic_DNA"/>
</dbReference>
<reference evidence="5" key="1">
    <citation type="journal article" date="2016" name="Nat. Genet.">
        <title>A high-quality carrot genome assembly provides new insights into carotenoid accumulation and asterid genome evolution.</title>
        <authorList>
            <person name="Iorizzo M."/>
            <person name="Ellison S."/>
            <person name="Senalik D."/>
            <person name="Zeng P."/>
            <person name="Satapoomin P."/>
            <person name="Huang J."/>
            <person name="Bowman M."/>
            <person name="Iovene M."/>
            <person name="Sanseverino W."/>
            <person name="Cavagnaro P."/>
            <person name="Yildiz M."/>
            <person name="Macko-Podgorni A."/>
            <person name="Moranska E."/>
            <person name="Grzebelus E."/>
            <person name="Grzebelus D."/>
            <person name="Ashrafi H."/>
            <person name="Zheng Z."/>
            <person name="Cheng S."/>
            <person name="Spooner D."/>
            <person name="Van Deynze A."/>
            <person name="Simon P."/>
        </authorList>
    </citation>
    <scope>NUCLEOTIDE SEQUENCE</scope>
    <source>
        <tissue evidence="5">Leaf</tissue>
    </source>
</reference>
<gene>
    <name evidence="5" type="ORF">DCAR_0207834</name>
</gene>